<gene>
    <name evidence="1" type="ORF">BaRGS_00040525</name>
</gene>
<name>A0ABD0J003_9CAEN</name>
<protein>
    <submittedName>
        <fullName evidence="1">Uncharacterized protein</fullName>
    </submittedName>
</protein>
<comment type="caution">
    <text evidence="1">The sequence shown here is derived from an EMBL/GenBank/DDBJ whole genome shotgun (WGS) entry which is preliminary data.</text>
</comment>
<evidence type="ECO:0000313" key="2">
    <source>
        <dbReference type="Proteomes" id="UP001519460"/>
    </source>
</evidence>
<dbReference type="EMBL" id="JACVVK020000834">
    <property type="protein sequence ID" value="KAK7442436.1"/>
    <property type="molecule type" value="Genomic_DNA"/>
</dbReference>
<keyword evidence="2" id="KW-1185">Reference proteome</keyword>
<dbReference type="AlphaFoldDB" id="A0ABD0J003"/>
<reference evidence="1 2" key="1">
    <citation type="journal article" date="2023" name="Sci. Data">
        <title>Genome assembly of the Korean intertidal mud-creeper Batillaria attramentaria.</title>
        <authorList>
            <person name="Patra A.K."/>
            <person name="Ho P.T."/>
            <person name="Jun S."/>
            <person name="Lee S.J."/>
            <person name="Kim Y."/>
            <person name="Won Y.J."/>
        </authorList>
    </citation>
    <scope>NUCLEOTIDE SEQUENCE [LARGE SCALE GENOMIC DNA]</scope>
    <source>
        <strain evidence="1">Wonlab-2016</strain>
    </source>
</reference>
<sequence>MLKEQLYVLTSNSTGTAITAITEQAEAVGGFMALCLIYLNVIQWHKAKVISLVWSRVNCNPNSKPWLKLQAWRFTPDFPSHFPAVCQLEETDGLESVKWTGDHHTSDFPLSGIS</sequence>
<organism evidence="1 2">
    <name type="scientific">Batillaria attramentaria</name>
    <dbReference type="NCBI Taxonomy" id="370345"/>
    <lineage>
        <taxon>Eukaryota</taxon>
        <taxon>Metazoa</taxon>
        <taxon>Spiralia</taxon>
        <taxon>Lophotrochozoa</taxon>
        <taxon>Mollusca</taxon>
        <taxon>Gastropoda</taxon>
        <taxon>Caenogastropoda</taxon>
        <taxon>Sorbeoconcha</taxon>
        <taxon>Cerithioidea</taxon>
        <taxon>Batillariidae</taxon>
        <taxon>Batillaria</taxon>
    </lineage>
</organism>
<dbReference type="Proteomes" id="UP001519460">
    <property type="component" value="Unassembled WGS sequence"/>
</dbReference>
<proteinExistence type="predicted"/>
<evidence type="ECO:0000313" key="1">
    <source>
        <dbReference type="EMBL" id="KAK7442436.1"/>
    </source>
</evidence>
<accession>A0ABD0J003</accession>